<organism evidence="1">
    <name type="scientific">viral metagenome</name>
    <dbReference type="NCBI Taxonomy" id="1070528"/>
    <lineage>
        <taxon>unclassified sequences</taxon>
        <taxon>metagenomes</taxon>
        <taxon>organismal metagenomes</taxon>
    </lineage>
</organism>
<sequence>MDAKLLELDGNLSVRFYPEYSAVNATDLLTVAGLSAVESRNLTHNTFMTPYTFPVAADEYGILWKCLKLFLRELINMQCLKAVEANYLFSKLRACPQITQVS</sequence>
<accession>A0A6C0BNP3</accession>
<dbReference type="EMBL" id="MN739201">
    <property type="protein sequence ID" value="QHS93264.1"/>
    <property type="molecule type" value="Genomic_DNA"/>
</dbReference>
<dbReference type="AlphaFoldDB" id="A0A6C0BNP3"/>
<protein>
    <submittedName>
        <fullName evidence="1">Uncharacterized protein</fullName>
    </submittedName>
</protein>
<name>A0A6C0BNP3_9ZZZZ</name>
<evidence type="ECO:0000313" key="1">
    <source>
        <dbReference type="EMBL" id="QHS93264.1"/>
    </source>
</evidence>
<reference evidence="1" key="1">
    <citation type="journal article" date="2020" name="Nature">
        <title>Giant virus diversity and host interactions through global metagenomics.</title>
        <authorList>
            <person name="Schulz F."/>
            <person name="Roux S."/>
            <person name="Paez-Espino D."/>
            <person name="Jungbluth S."/>
            <person name="Walsh D.A."/>
            <person name="Denef V.J."/>
            <person name="McMahon K.D."/>
            <person name="Konstantinidis K.T."/>
            <person name="Eloe-Fadrosh E.A."/>
            <person name="Kyrpides N.C."/>
            <person name="Woyke T."/>
        </authorList>
    </citation>
    <scope>NUCLEOTIDE SEQUENCE</scope>
    <source>
        <strain evidence="1">GVMAG-M-3300017989-17</strain>
    </source>
</reference>
<proteinExistence type="predicted"/>